<comment type="caution">
    <text evidence="1">The sequence shown here is derived from an EMBL/GenBank/DDBJ whole genome shotgun (WGS) entry which is preliminary data.</text>
</comment>
<reference evidence="2" key="1">
    <citation type="journal article" date="2019" name="Int. J. Syst. Evol. Microbiol.">
        <title>The Global Catalogue of Microorganisms (GCM) 10K type strain sequencing project: providing services to taxonomists for standard genome sequencing and annotation.</title>
        <authorList>
            <consortium name="The Broad Institute Genomics Platform"/>
            <consortium name="The Broad Institute Genome Sequencing Center for Infectious Disease"/>
            <person name="Wu L."/>
            <person name="Ma J."/>
        </authorList>
    </citation>
    <scope>NUCLEOTIDE SEQUENCE [LARGE SCALE GENOMIC DNA]</scope>
    <source>
        <strain evidence="2">JCM 4738</strain>
    </source>
</reference>
<protein>
    <recommendedName>
        <fullName evidence="3">Transposase</fullName>
    </recommendedName>
</protein>
<name>A0ABQ3F4G8_9ACTN</name>
<proteinExistence type="predicted"/>
<evidence type="ECO:0000313" key="2">
    <source>
        <dbReference type="Proteomes" id="UP000642673"/>
    </source>
</evidence>
<organism evidence="1 2">
    <name type="scientific">Streptomyces cirratus</name>
    <dbReference type="NCBI Taxonomy" id="68187"/>
    <lineage>
        <taxon>Bacteria</taxon>
        <taxon>Bacillati</taxon>
        <taxon>Actinomycetota</taxon>
        <taxon>Actinomycetes</taxon>
        <taxon>Kitasatosporales</taxon>
        <taxon>Streptomycetaceae</taxon>
        <taxon>Streptomyces</taxon>
    </lineage>
</organism>
<dbReference type="Proteomes" id="UP000642673">
    <property type="component" value="Unassembled WGS sequence"/>
</dbReference>
<sequence length="151" mass="16662">MADAAYHGKALRHLPGRITFTTRLPANAVLYDLAPPPTGRRGRPALKGDRLGTPVDLAEILTTVPFGLYCCTITVIWYTLHGHHPADAADRREQAPWYTTKTDPSFSDMLAKLRRTIIAAQFMPNHLARPTEAEIRAVQRAWATAGLYSAA</sequence>
<evidence type="ECO:0008006" key="3">
    <source>
        <dbReference type="Google" id="ProtNLM"/>
    </source>
</evidence>
<dbReference type="EMBL" id="BMVP01000024">
    <property type="protein sequence ID" value="GHB83736.1"/>
    <property type="molecule type" value="Genomic_DNA"/>
</dbReference>
<evidence type="ECO:0000313" key="1">
    <source>
        <dbReference type="EMBL" id="GHB83736.1"/>
    </source>
</evidence>
<gene>
    <name evidence="1" type="ORF">GCM10010347_63270</name>
</gene>
<keyword evidence="2" id="KW-1185">Reference proteome</keyword>
<accession>A0ABQ3F4G8</accession>
<dbReference type="RefSeq" id="WP_190187678.1">
    <property type="nucleotide sequence ID" value="NZ_BMVP01000024.1"/>
</dbReference>